<reference evidence="2 3" key="1">
    <citation type="submission" date="2019-10" db="EMBL/GenBank/DDBJ databases">
        <authorList>
            <consortium name="Melissa Lawson"/>
            <person name="O'neill I."/>
        </authorList>
    </citation>
    <scope>NUCLEOTIDE SEQUENCE [LARGE SCALE GENOMIC DNA]</scope>
    <source>
        <strain evidence="2">LH_23</strain>
    </source>
</reference>
<keyword evidence="1" id="KW-0175">Coiled coil</keyword>
<evidence type="ECO:0000313" key="3">
    <source>
        <dbReference type="Proteomes" id="UP000494246"/>
    </source>
</evidence>
<name>A0A8U0LCK6_BIFLI</name>
<dbReference type="EMBL" id="CABWKH010000023">
    <property type="protein sequence ID" value="VWQ36499.1"/>
    <property type="molecule type" value="Genomic_DNA"/>
</dbReference>
<accession>A0A8U0LCK6</accession>
<evidence type="ECO:0000256" key="1">
    <source>
        <dbReference type="SAM" id="Coils"/>
    </source>
</evidence>
<dbReference type="AlphaFoldDB" id="A0A8U0LCK6"/>
<evidence type="ECO:0000313" key="2">
    <source>
        <dbReference type="EMBL" id="VWQ36499.1"/>
    </source>
</evidence>
<feature type="coiled-coil region" evidence="1">
    <location>
        <begin position="17"/>
        <end position="51"/>
    </location>
</feature>
<dbReference type="RefSeq" id="WP_164498413.1">
    <property type="nucleotide sequence ID" value="NZ_CABWKH010000023.1"/>
</dbReference>
<dbReference type="Proteomes" id="UP000494246">
    <property type="component" value="Unassembled WGS sequence"/>
</dbReference>
<organism evidence="2 3">
    <name type="scientific">Bifidobacterium longum subsp. infantis</name>
    <dbReference type="NCBI Taxonomy" id="1682"/>
    <lineage>
        <taxon>Bacteria</taxon>
        <taxon>Bacillati</taxon>
        <taxon>Actinomycetota</taxon>
        <taxon>Actinomycetes</taxon>
        <taxon>Bifidobacteriales</taxon>
        <taxon>Bifidobacteriaceae</taxon>
        <taxon>Bifidobacterium</taxon>
    </lineage>
</organism>
<gene>
    <name evidence="2" type="ORF">BIFLH23_01490</name>
</gene>
<comment type="caution">
    <text evidence="2">The sequence shown here is derived from an EMBL/GenBank/DDBJ whole genome shotgun (WGS) entry which is preliminary data.</text>
</comment>
<sequence length="56" mass="6145">MTDTTESLVQADINDVLDNMSARNATLTRELAISQAQATALQRRVKELEAQLAEAK</sequence>
<proteinExistence type="predicted"/>
<protein>
    <submittedName>
        <fullName evidence="2">Uncharacterized protein</fullName>
    </submittedName>
</protein>